<dbReference type="PANTHER" id="PTHR45896">
    <property type="entry name" value="N-ALPHA-ACETYLTRANSFERASE 30"/>
    <property type="match status" value="1"/>
</dbReference>
<keyword evidence="1 5" id="KW-0808">Transferase</keyword>
<dbReference type="PANTHER" id="PTHR45896:SF1">
    <property type="entry name" value="N-ALPHA-ACETYLTRANSFERASE 30"/>
    <property type="match status" value="1"/>
</dbReference>
<dbReference type="Proteomes" id="UP000451471">
    <property type="component" value="Unassembled WGS sequence"/>
</dbReference>
<dbReference type="Pfam" id="PF00583">
    <property type="entry name" value="Acetyltransf_1"/>
    <property type="match status" value="1"/>
</dbReference>
<gene>
    <name evidence="5" type="ORF">GQS65_16440</name>
</gene>
<dbReference type="SUPFAM" id="SSF55729">
    <property type="entry name" value="Acyl-CoA N-acyltransferases (Nat)"/>
    <property type="match status" value="1"/>
</dbReference>
<comment type="similarity">
    <text evidence="3">Belongs to the acetyltransferase family. MAK3 subfamily.</text>
</comment>
<dbReference type="InterPro" id="IPR016181">
    <property type="entry name" value="Acyl_CoA_acyltransferase"/>
</dbReference>
<evidence type="ECO:0000313" key="5">
    <source>
        <dbReference type="EMBL" id="MWG36057.1"/>
    </source>
</evidence>
<protein>
    <submittedName>
        <fullName evidence="5">GNAT family N-acetyltransferase</fullName>
    </submittedName>
</protein>
<dbReference type="RefSeq" id="WP_368280289.1">
    <property type="nucleotide sequence ID" value="NZ_WSZK01000030.1"/>
</dbReference>
<feature type="domain" description="N-acetyltransferase" evidence="4">
    <location>
        <begin position="8"/>
        <end position="145"/>
    </location>
</feature>
<organism evidence="5 6">
    <name type="scientific">Halomarina oriensis</name>
    <dbReference type="NCBI Taxonomy" id="671145"/>
    <lineage>
        <taxon>Archaea</taxon>
        <taxon>Methanobacteriati</taxon>
        <taxon>Methanobacteriota</taxon>
        <taxon>Stenosarchaea group</taxon>
        <taxon>Halobacteria</taxon>
        <taxon>Halobacteriales</taxon>
        <taxon>Natronomonadaceae</taxon>
        <taxon>Halomarina</taxon>
    </lineage>
</organism>
<evidence type="ECO:0000259" key="4">
    <source>
        <dbReference type="PROSITE" id="PS51186"/>
    </source>
</evidence>
<name>A0A6B0GRX1_9EURY</name>
<evidence type="ECO:0000256" key="2">
    <source>
        <dbReference type="ARBA" id="ARBA00023315"/>
    </source>
</evidence>
<reference evidence="5 6" key="1">
    <citation type="submission" date="2019-12" db="EMBL/GenBank/DDBJ databases">
        <title>Halocatena pleomorpha gen. nov. sp. nov., an extremely halophilic archaeon of family Halobacteriaceae isolated from saltpan soil.</title>
        <authorList>
            <person name="Pal Y."/>
            <person name="Verma A."/>
            <person name="Krishnamurthi S."/>
            <person name="Kumar P."/>
        </authorList>
    </citation>
    <scope>NUCLEOTIDE SEQUENCE [LARGE SCALE GENOMIC DNA]</scope>
    <source>
        <strain evidence="5 6">JCM 16495</strain>
    </source>
</reference>
<dbReference type="Gene3D" id="3.40.630.30">
    <property type="match status" value="1"/>
</dbReference>
<dbReference type="CDD" id="cd04301">
    <property type="entry name" value="NAT_SF"/>
    <property type="match status" value="1"/>
</dbReference>
<comment type="caution">
    <text evidence="5">The sequence shown here is derived from an EMBL/GenBank/DDBJ whole genome shotgun (WGS) entry which is preliminary data.</text>
</comment>
<dbReference type="AlphaFoldDB" id="A0A6B0GRX1"/>
<dbReference type="EMBL" id="WSZK01000030">
    <property type="protein sequence ID" value="MWG36057.1"/>
    <property type="molecule type" value="Genomic_DNA"/>
</dbReference>
<evidence type="ECO:0000256" key="1">
    <source>
        <dbReference type="ARBA" id="ARBA00022679"/>
    </source>
</evidence>
<accession>A0A6B0GRX1</accession>
<dbReference type="GO" id="GO:0031417">
    <property type="term" value="C:NatC complex"/>
    <property type="evidence" value="ECO:0007669"/>
    <property type="project" value="TreeGrafter"/>
</dbReference>
<keyword evidence="2" id="KW-0012">Acyltransferase</keyword>
<sequence length="157" mass="18134">MSVNVESYVVEPGDDEHVDQAWDLKERINLEEGVLKQRRGFFTDAYRRSTVYCYLEDDDLVAFASTRRDGYILFLAVAPEFRGHGFGKRLVAIVADRHASVTCHARTTNQNALDFYEHLGFEIQRRVSGYYEDGGDAYYLRLGEDGLREKLTRFMGF</sequence>
<dbReference type="InterPro" id="IPR000182">
    <property type="entry name" value="GNAT_dom"/>
</dbReference>
<evidence type="ECO:0000313" key="6">
    <source>
        <dbReference type="Proteomes" id="UP000451471"/>
    </source>
</evidence>
<keyword evidence="6" id="KW-1185">Reference proteome</keyword>
<dbReference type="PROSITE" id="PS51186">
    <property type="entry name" value="GNAT"/>
    <property type="match status" value="1"/>
</dbReference>
<dbReference type="GO" id="GO:0004596">
    <property type="term" value="F:protein-N-terminal amino-acid acetyltransferase activity"/>
    <property type="evidence" value="ECO:0007669"/>
    <property type="project" value="InterPro"/>
</dbReference>
<evidence type="ECO:0000256" key="3">
    <source>
        <dbReference type="ARBA" id="ARBA00024025"/>
    </source>
</evidence>
<dbReference type="InterPro" id="IPR044542">
    <property type="entry name" value="NAA30-like"/>
</dbReference>
<proteinExistence type="inferred from homology"/>